<organism evidence="2">
    <name type="scientific">viral metagenome</name>
    <dbReference type="NCBI Taxonomy" id="1070528"/>
    <lineage>
        <taxon>unclassified sequences</taxon>
        <taxon>metagenomes</taxon>
        <taxon>organismal metagenomes</taxon>
    </lineage>
</organism>
<feature type="region of interest" description="Disordered" evidence="1">
    <location>
        <begin position="1"/>
        <end position="35"/>
    </location>
</feature>
<name>A0A6C0I7D8_9ZZZZ</name>
<sequence length="96" mass="10537">MSTNSNVTTNSSNANNTSSRATATNNTYANTTSNPSNLIQIMDNISNNVNPKTMQEGIQLINKPDELIARLQSGADQFQAQTGRQMTYSEMRQMFG</sequence>
<protein>
    <submittedName>
        <fullName evidence="2">Uncharacterized protein</fullName>
    </submittedName>
</protein>
<dbReference type="EMBL" id="MN740124">
    <property type="protein sequence ID" value="QHT88844.1"/>
    <property type="molecule type" value="Genomic_DNA"/>
</dbReference>
<evidence type="ECO:0000313" key="2">
    <source>
        <dbReference type="EMBL" id="QHT88844.1"/>
    </source>
</evidence>
<dbReference type="AlphaFoldDB" id="A0A6C0I7D8"/>
<reference evidence="2" key="1">
    <citation type="journal article" date="2020" name="Nature">
        <title>Giant virus diversity and host interactions through global metagenomics.</title>
        <authorList>
            <person name="Schulz F."/>
            <person name="Roux S."/>
            <person name="Paez-Espino D."/>
            <person name="Jungbluth S."/>
            <person name="Walsh D.A."/>
            <person name="Denef V.J."/>
            <person name="McMahon K.D."/>
            <person name="Konstantinidis K.T."/>
            <person name="Eloe-Fadrosh E.A."/>
            <person name="Kyrpides N.C."/>
            <person name="Woyke T."/>
        </authorList>
    </citation>
    <scope>NUCLEOTIDE SEQUENCE</scope>
    <source>
        <strain evidence="2">GVMAG-M-3300023184-51</strain>
    </source>
</reference>
<accession>A0A6C0I7D8</accession>
<proteinExistence type="predicted"/>
<evidence type="ECO:0000256" key="1">
    <source>
        <dbReference type="SAM" id="MobiDB-lite"/>
    </source>
</evidence>